<dbReference type="PANTHER" id="PTHR12411">
    <property type="entry name" value="CYSTEINE PROTEASE FAMILY C1-RELATED"/>
    <property type="match status" value="1"/>
</dbReference>
<evidence type="ECO:0000313" key="4">
    <source>
        <dbReference type="EMBL" id="JAP96087.1"/>
    </source>
</evidence>
<dbReference type="GO" id="GO:0006508">
    <property type="term" value="P:proteolysis"/>
    <property type="evidence" value="ECO:0007669"/>
    <property type="project" value="InterPro"/>
</dbReference>
<dbReference type="Gene3D" id="3.90.70.10">
    <property type="entry name" value="Cysteine proteinases"/>
    <property type="match status" value="1"/>
</dbReference>
<evidence type="ECO:0000259" key="3">
    <source>
        <dbReference type="SMART" id="SM00645"/>
    </source>
</evidence>
<dbReference type="InterPro" id="IPR000668">
    <property type="entry name" value="Peptidase_C1A_C"/>
</dbReference>
<name>A0A146KHZ9_9EUKA</name>
<feature type="transmembrane region" description="Helical" evidence="2">
    <location>
        <begin position="406"/>
        <end position="431"/>
    </location>
</feature>
<reference evidence="4" key="1">
    <citation type="submission" date="2015-07" db="EMBL/GenBank/DDBJ databases">
        <title>Adaptation to a free-living lifestyle via gene acquisitions in the diplomonad Trepomonas sp. PC1.</title>
        <authorList>
            <person name="Xu F."/>
            <person name="Jerlstrom-Hultqvist J."/>
            <person name="Kolisko M."/>
            <person name="Simpson A.G.B."/>
            <person name="Roger A.J."/>
            <person name="Svard S.G."/>
            <person name="Andersson J.O."/>
        </authorList>
    </citation>
    <scope>NUCLEOTIDE SEQUENCE</scope>
    <source>
        <strain evidence="4">PC1</strain>
    </source>
</reference>
<organism evidence="4">
    <name type="scientific">Trepomonas sp. PC1</name>
    <dbReference type="NCBI Taxonomy" id="1076344"/>
    <lineage>
        <taxon>Eukaryota</taxon>
        <taxon>Metamonada</taxon>
        <taxon>Diplomonadida</taxon>
        <taxon>Hexamitidae</taxon>
        <taxon>Hexamitinae</taxon>
        <taxon>Trepomonas</taxon>
    </lineage>
</organism>
<dbReference type="SMART" id="SM00645">
    <property type="entry name" value="Pept_C1"/>
    <property type="match status" value="1"/>
</dbReference>
<accession>A0A146KHZ9</accession>
<dbReference type="InterPro" id="IPR038765">
    <property type="entry name" value="Papain-like_cys_pep_sf"/>
</dbReference>
<comment type="similarity">
    <text evidence="1">Belongs to the peptidase C1 family.</text>
</comment>
<dbReference type="Pfam" id="PF00112">
    <property type="entry name" value="Peptidase_C1"/>
    <property type="match status" value="1"/>
</dbReference>
<dbReference type="SUPFAM" id="SSF54001">
    <property type="entry name" value="Cysteine proteinases"/>
    <property type="match status" value="1"/>
</dbReference>
<evidence type="ECO:0000256" key="1">
    <source>
        <dbReference type="ARBA" id="ARBA00008455"/>
    </source>
</evidence>
<protein>
    <submittedName>
        <fullName evidence="4">Cathepsin L</fullName>
    </submittedName>
</protein>
<keyword evidence="2" id="KW-0472">Membrane</keyword>
<keyword evidence="2" id="KW-1133">Transmembrane helix</keyword>
<evidence type="ECO:0000256" key="2">
    <source>
        <dbReference type="SAM" id="Phobius"/>
    </source>
</evidence>
<keyword evidence="2" id="KW-0812">Transmembrane</keyword>
<gene>
    <name evidence="4" type="ORF">TPC1_10703</name>
</gene>
<sequence length="456" mass="52129">FLGRDLGFGIESSMTAEEAYKIYIVLFNRTYSDAGYSVFRRSFDFLQKNDSPNHSITSAMDKQDKELLLAPRGKSAYHEMSTSEDVYCQVKQCLVDPVLPTLQSIYNSVDLREAGLTTLSYDQAGCGLCWAFGLAGLLENSILRDKANLNQFWQNQSNYLNLSTTFIGVNMKENSFSQMCSGGESYYSLPYMAQHFKTVELDEHYPYSKLYEAKVDWSAGKKYPPIIAEENYLLPFKTYKYFGHDTPAQKIFFDKKKSWGKVEAAMIKSYLSRGIAIIAGMHAMGSAEFRTYNGNSYMERDCPKYVSDHQILIAGYGHKNGVPVWVAKNSWGRDWGSQGYFYVPQGKNDFCMEQEAIVITPLHYNESELHLTNIGDQSRKMNKMLDPDSNKLIENLGWDALDSRKITIIVVSVVIAVVIFAILVVVFVLLFRKIKKFQKQQVRQQDPMLLYENRLI</sequence>
<feature type="domain" description="Peptidase C1A papain C-terminal" evidence="3">
    <location>
        <begin position="105"/>
        <end position="360"/>
    </location>
</feature>
<dbReference type="AlphaFoldDB" id="A0A146KHZ9"/>
<feature type="non-terminal residue" evidence="4">
    <location>
        <position position="1"/>
    </location>
</feature>
<dbReference type="InterPro" id="IPR013128">
    <property type="entry name" value="Peptidase_C1A"/>
</dbReference>
<dbReference type="GO" id="GO:0008234">
    <property type="term" value="F:cysteine-type peptidase activity"/>
    <property type="evidence" value="ECO:0007669"/>
    <property type="project" value="InterPro"/>
</dbReference>
<dbReference type="EMBL" id="GDID01000519">
    <property type="protein sequence ID" value="JAP96087.1"/>
    <property type="molecule type" value="Transcribed_RNA"/>
</dbReference>
<proteinExistence type="inferred from homology"/>